<dbReference type="Proteomes" id="UP000193922">
    <property type="component" value="Unassembled WGS sequence"/>
</dbReference>
<dbReference type="RefSeq" id="XP_040747978.1">
    <property type="nucleotide sequence ID" value="XM_040886301.1"/>
</dbReference>
<protein>
    <recommendedName>
        <fullName evidence="3">F-box domain-containing protein</fullName>
    </recommendedName>
</protein>
<evidence type="ECO:0008006" key="3">
    <source>
        <dbReference type="Google" id="ProtNLM"/>
    </source>
</evidence>
<reference evidence="1 2" key="1">
    <citation type="submission" date="2016-07" db="EMBL/GenBank/DDBJ databases">
        <title>Pervasive Adenine N6-methylation of Active Genes in Fungi.</title>
        <authorList>
            <consortium name="DOE Joint Genome Institute"/>
            <person name="Mondo S.J."/>
            <person name="Dannebaum R.O."/>
            <person name="Kuo R.C."/>
            <person name="Labutti K."/>
            <person name="Haridas S."/>
            <person name="Kuo A."/>
            <person name="Salamov A."/>
            <person name="Ahrendt S.R."/>
            <person name="Lipzen A."/>
            <person name="Sullivan W."/>
            <person name="Andreopoulos W.B."/>
            <person name="Clum A."/>
            <person name="Lindquist E."/>
            <person name="Daum C."/>
            <person name="Ramamoorthy G.K."/>
            <person name="Gryganskyi A."/>
            <person name="Culley D."/>
            <person name="Magnuson J.K."/>
            <person name="James T.Y."/>
            <person name="O'Malley M.A."/>
            <person name="Stajich J.E."/>
            <person name="Spatafora J.W."/>
            <person name="Visel A."/>
            <person name="Grigoriev I.V."/>
        </authorList>
    </citation>
    <scope>NUCLEOTIDE SEQUENCE [LARGE SCALE GENOMIC DNA]</scope>
    <source>
        <strain evidence="1 2">ATCC 12442</strain>
    </source>
</reference>
<proteinExistence type="predicted"/>
<dbReference type="EMBL" id="MCFD01000001">
    <property type="protein sequence ID" value="ORX74767.1"/>
    <property type="molecule type" value="Genomic_DNA"/>
</dbReference>
<evidence type="ECO:0000313" key="2">
    <source>
        <dbReference type="Proteomes" id="UP000193922"/>
    </source>
</evidence>
<evidence type="ECO:0000313" key="1">
    <source>
        <dbReference type="EMBL" id="ORX74767.1"/>
    </source>
</evidence>
<accession>A0A1Y1WMI6</accession>
<gene>
    <name evidence="1" type="ORF">DL89DRAFT_264566</name>
</gene>
<keyword evidence="2" id="KW-1185">Reference proteome</keyword>
<name>A0A1Y1WMI6_9FUNG</name>
<comment type="caution">
    <text evidence="1">The sequence shown here is derived from an EMBL/GenBank/DDBJ whole genome shotgun (WGS) entry which is preliminary data.</text>
</comment>
<dbReference type="GeneID" id="63802949"/>
<organism evidence="1 2">
    <name type="scientific">Linderina pennispora</name>
    <dbReference type="NCBI Taxonomy" id="61395"/>
    <lineage>
        <taxon>Eukaryota</taxon>
        <taxon>Fungi</taxon>
        <taxon>Fungi incertae sedis</taxon>
        <taxon>Zoopagomycota</taxon>
        <taxon>Kickxellomycotina</taxon>
        <taxon>Kickxellomycetes</taxon>
        <taxon>Kickxellales</taxon>
        <taxon>Kickxellaceae</taxon>
        <taxon>Linderina</taxon>
    </lineage>
</organism>
<dbReference type="AlphaFoldDB" id="A0A1Y1WMI6"/>
<sequence>MYLSILDSHLPRILPMDATKVTTESIGPISTITDYKNIERFVKTYPHRAKDLPDLAFSVLLMECFVECACVDDGCPRSHERRWVTNIEFIIFHGKLHLIKEFRLIAESVYWKPLGLSVELKRLARHIGRSLPNVNRILFLGVGLLELGSGDKFVGNRDPKDTKRWIYILFPRVSDVRYFTKSVWGPSPGYITAPTDTNPLYNLTFSAYFSQLEHVQLHIPVSLDLSQFCVNLTSLSINLEYVRCHKKLPAIPVRRLKVLHIWQIDDIVPWDIFELSGRELLFDTLDELTLEFIVPITNQVPFPGVSFDIRFPVLSVLRVYNSTFVYGDIFTHFLDSALSELRIMDDQWEFVDIDWRILNSIQRLTVQHPTGETARAWYASVIIQSLFDQPSSMTEAYLIGHVPYMLPVNIAWHNLAKLQLFVTHADKDGIANMVAQLPVLEELAIECESMYLNDVGSSIYPDQRGTAEGLAIVVDEEDDSPISDTLKCFKVQTQREFDIYGFCDLVCRFPAVSVAVVISYYVESVENMLNWHYQGGRQISIQPYPEQ</sequence>